<dbReference type="Pfam" id="PF12796">
    <property type="entry name" value="Ank_2"/>
    <property type="match status" value="1"/>
</dbReference>
<dbReference type="Proteomes" id="UP000241071">
    <property type="component" value="Segment"/>
</dbReference>
<dbReference type="Pfam" id="PF00023">
    <property type="entry name" value="Ank"/>
    <property type="match status" value="1"/>
</dbReference>
<reference evidence="3 4" key="1">
    <citation type="submission" date="2012-10" db="EMBL/GenBank/DDBJ databases">
        <title>Complete genome sequence of Moumouvirus goulette.</title>
        <authorList>
            <person name="Fournous G."/>
            <person name="Bougalmi M."/>
            <person name="Colson P."/>
        </authorList>
    </citation>
    <scope>NUCLEOTIDE SEQUENCE [LARGE SCALE GENOMIC DNA]</scope>
</reference>
<dbReference type="PROSITE" id="PS50088">
    <property type="entry name" value="ANK_REPEAT"/>
    <property type="match status" value="3"/>
</dbReference>
<evidence type="ECO:0000313" key="3">
    <source>
        <dbReference type="EMBL" id="AGF84863.1"/>
    </source>
</evidence>
<dbReference type="PANTHER" id="PTHR24188:SF29">
    <property type="entry name" value="GH09064P"/>
    <property type="match status" value="1"/>
</dbReference>
<sequence length="305" mass="35402">MSSKLYFKITNETECHHGFQYVDGLNILQEEFNNNPEDSCVKGRLYFSKPKHICKYLHYGTYLREVYLPTNNPDFKMIKDPEGDKYGTNMIVLGERRDLRDADIWDYMVLVGINIHVDHDYPLFWASKGGHLEVVKYLVENGANIHGFSNPLKNASEEGHLEVVKYLVEHQSDMYLYYDYALRSASKEGHLEIVKYLVENGANIHANNDWALRSASKEGHLEVVKILVKCGADIHADDDEALKNACIYGHFKVVQYLIEHGTINDKNIFILLTYALNFERLDVAKYLFELVKYLIKYRQTFTTKI</sequence>
<dbReference type="EMBL" id="KC008572">
    <property type="protein sequence ID" value="AGF84863.1"/>
    <property type="molecule type" value="Genomic_DNA"/>
</dbReference>
<dbReference type="Pfam" id="PF13637">
    <property type="entry name" value="Ank_4"/>
    <property type="match status" value="1"/>
</dbReference>
<evidence type="ECO:0000256" key="2">
    <source>
        <dbReference type="ARBA" id="ARBA00023043"/>
    </source>
</evidence>
<evidence type="ECO:0000256" key="1">
    <source>
        <dbReference type="ARBA" id="ARBA00022737"/>
    </source>
</evidence>
<dbReference type="PANTHER" id="PTHR24188">
    <property type="entry name" value="ANKYRIN REPEAT PROTEIN"/>
    <property type="match status" value="1"/>
</dbReference>
<dbReference type="SUPFAM" id="SSF48403">
    <property type="entry name" value="Ankyrin repeat"/>
    <property type="match status" value="1"/>
</dbReference>
<gene>
    <name evidence="3" type="ORF">glt_00054</name>
</gene>
<dbReference type="SMART" id="SM00248">
    <property type="entry name" value="ANK"/>
    <property type="match status" value="5"/>
</dbReference>
<dbReference type="InterPro" id="IPR002110">
    <property type="entry name" value="Ankyrin_rpt"/>
</dbReference>
<dbReference type="Gene3D" id="1.25.40.20">
    <property type="entry name" value="Ankyrin repeat-containing domain"/>
    <property type="match status" value="2"/>
</dbReference>
<name>M1PFT9_9VIRU</name>
<keyword evidence="4" id="KW-1185">Reference proteome</keyword>
<dbReference type="PROSITE" id="PS50297">
    <property type="entry name" value="ANK_REP_REGION"/>
    <property type="match status" value="3"/>
</dbReference>
<protein>
    <submittedName>
        <fullName evidence="3">Repeat protein</fullName>
    </submittedName>
</protein>
<accession>M1PFT9</accession>
<organism evidence="3 4">
    <name type="scientific">Moumouvirus goulette</name>
    <dbReference type="NCBI Taxonomy" id="1247379"/>
    <lineage>
        <taxon>Viruses</taxon>
        <taxon>Varidnaviria</taxon>
        <taxon>Bamfordvirae</taxon>
        <taxon>Nucleocytoviricota</taxon>
        <taxon>Megaviricetes</taxon>
        <taxon>Imitervirales</taxon>
        <taxon>Mimiviridae</taxon>
        <taxon>Megamimivirinae</taxon>
        <taxon>Moumouvirus</taxon>
        <taxon>Moumouvirus goulettemassiliense</taxon>
    </lineage>
</organism>
<keyword evidence="2" id="KW-0040">ANK repeat</keyword>
<proteinExistence type="predicted"/>
<keyword evidence="1" id="KW-0677">Repeat</keyword>
<evidence type="ECO:0000313" key="4">
    <source>
        <dbReference type="Proteomes" id="UP000241071"/>
    </source>
</evidence>
<dbReference type="InterPro" id="IPR036770">
    <property type="entry name" value="Ankyrin_rpt-contain_sf"/>
</dbReference>